<dbReference type="InterPro" id="IPR015947">
    <property type="entry name" value="PUA-like_sf"/>
</dbReference>
<comment type="caution">
    <text evidence="1">The sequence shown here is derived from an EMBL/GenBank/DDBJ whole genome shotgun (WGS) entry which is preliminary data.</text>
</comment>
<dbReference type="OrthoDB" id="9800495at2"/>
<evidence type="ECO:0008006" key="3">
    <source>
        <dbReference type="Google" id="ProtNLM"/>
    </source>
</evidence>
<evidence type="ECO:0000313" key="1">
    <source>
        <dbReference type="EMBL" id="KYC38169.1"/>
    </source>
</evidence>
<dbReference type="EMBL" id="ANNX02000042">
    <property type="protein sequence ID" value="KYC38169.1"/>
    <property type="molecule type" value="Genomic_DNA"/>
</dbReference>
<organism evidence="1 2">
    <name type="scientific">Scytonema hofmannii PCC 7110</name>
    <dbReference type="NCBI Taxonomy" id="128403"/>
    <lineage>
        <taxon>Bacteria</taxon>
        <taxon>Bacillati</taxon>
        <taxon>Cyanobacteriota</taxon>
        <taxon>Cyanophyceae</taxon>
        <taxon>Nostocales</taxon>
        <taxon>Scytonemataceae</taxon>
        <taxon>Scytonema</taxon>
    </lineage>
</organism>
<name>A0A139X0D6_9CYAN</name>
<accession>A0A139X0D6</accession>
<keyword evidence="2" id="KW-1185">Reference proteome</keyword>
<dbReference type="Proteomes" id="UP000076925">
    <property type="component" value="Unassembled WGS sequence"/>
</dbReference>
<evidence type="ECO:0000313" key="2">
    <source>
        <dbReference type="Proteomes" id="UP000076925"/>
    </source>
</evidence>
<gene>
    <name evidence="1" type="ORF">WA1_38145</name>
</gene>
<dbReference type="RefSeq" id="WP_017748014.1">
    <property type="nucleotide sequence ID" value="NZ_KQ976354.1"/>
</dbReference>
<sequence>MQAKYIKVLSIKRVYAERIVDGTKKLELRKRSIGIELGDLILLYETTPDSVIKGGFVADKTISLPVSEMWSKYHPILGVDKEFYDMYFENCELAYGTFIYQNFLFPALSLKQIQELCPGFTPPQATINWRKDWYIQPEWTDALNQGRNGLMEEGRLCKQLDLFALK</sequence>
<dbReference type="STRING" id="128403.WA1_38145"/>
<reference evidence="1 2" key="1">
    <citation type="journal article" date="2013" name="Genome Biol. Evol.">
        <title>Genomes of Stigonematalean cyanobacteria (subsection V) and the evolution of oxygenic photosynthesis from prokaryotes to plastids.</title>
        <authorList>
            <person name="Dagan T."/>
            <person name="Roettger M."/>
            <person name="Stucken K."/>
            <person name="Landan G."/>
            <person name="Koch R."/>
            <person name="Major P."/>
            <person name="Gould S.B."/>
            <person name="Goremykin V.V."/>
            <person name="Rippka R."/>
            <person name="Tandeau de Marsac N."/>
            <person name="Gugger M."/>
            <person name="Lockhart P.J."/>
            <person name="Allen J.F."/>
            <person name="Brune I."/>
            <person name="Maus I."/>
            <person name="Puhler A."/>
            <person name="Martin W.F."/>
        </authorList>
    </citation>
    <scope>NUCLEOTIDE SEQUENCE [LARGE SCALE GENOMIC DNA]</scope>
    <source>
        <strain evidence="1 2">PCC 7110</strain>
    </source>
</reference>
<proteinExistence type="predicted"/>
<dbReference type="AlphaFoldDB" id="A0A139X0D6"/>
<protein>
    <recommendedName>
        <fullName evidence="3">ASCH domain-containing protein</fullName>
    </recommendedName>
</protein>
<dbReference type="Gene3D" id="2.30.130.30">
    <property type="entry name" value="Hypothetical protein"/>
    <property type="match status" value="1"/>
</dbReference>
<dbReference type="SUPFAM" id="SSF88697">
    <property type="entry name" value="PUA domain-like"/>
    <property type="match status" value="1"/>
</dbReference>